<evidence type="ECO:0000313" key="2">
    <source>
        <dbReference type="Proteomes" id="UP000320766"/>
    </source>
</evidence>
<comment type="caution">
    <text evidence="1">The sequence shown here is derived from an EMBL/GenBank/DDBJ whole genome shotgun (WGS) entry which is preliminary data.</text>
</comment>
<dbReference type="Proteomes" id="UP000320766">
    <property type="component" value="Unassembled WGS sequence"/>
</dbReference>
<protein>
    <submittedName>
        <fullName evidence="1">CooT family nickel-binding protein</fullName>
    </submittedName>
</protein>
<dbReference type="AlphaFoldDB" id="A0A520KXV6"/>
<reference evidence="1 2" key="1">
    <citation type="journal article" date="2019" name="Nat. Microbiol.">
        <title>Wide diversity of methane and short-chain alkane metabolisms in uncultured archaea.</title>
        <authorList>
            <person name="Borrel G."/>
            <person name="Adam P.S."/>
            <person name="McKay L.J."/>
            <person name="Chen L.X."/>
            <person name="Sierra-Garcia I.N."/>
            <person name="Sieber C.M."/>
            <person name="Letourneur Q."/>
            <person name="Ghozlane A."/>
            <person name="Andersen G.L."/>
            <person name="Li W.J."/>
            <person name="Hallam S.J."/>
            <person name="Muyzer G."/>
            <person name="de Oliveira V.M."/>
            <person name="Inskeep W.P."/>
            <person name="Banfield J.F."/>
            <person name="Gribaldo S."/>
        </authorList>
    </citation>
    <scope>NUCLEOTIDE SEQUENCE [LARGE SCALE GENOMIC DNA]</scope>
    <source>
        <strain evidence="1">NM1b</strain>
    </source>
</reference>
<accession>A0A520KXV6</accession>
<organism evidence="1 2">
    <name type="scientific">Candidatus Methanolliviera hydrocarbonicum</name>
    <dbReference type="NCBI Taxonomy" id="2491085"/>
    <lineage>
        <taxon>Archaea</taxon>
        <taxon>Methanobacteriati</taxon>
        <taxon>Methanobacteriota</taxon>
        <taxon>Candidatus Methanoliparia</taxon>
        <taxon>Candidatus Methanoliparales</taxon>
        <taxon>Candidatus Methanollivieraceae</taxon>
        <taxon>Candidatus Methanolliviera</taxon>
    </lineage>
</organism>
<proteinExistence type="predicted"/>
<sequence>MKMCELNVIFHENGEKKVLMEDVVKIKVNEENVEMIGILGDVRSFKGRIIEIDTTRDEAVLEPKTE</sequence>
<name>A0A520KXV6_9EURY</name>
<dbReference type="Pfam" id="PF10133">
    <property type="entry name" value="CooT"/>
    <property type="match status" value="1"/>
</dbReference>
<evidence type="ECO:0000313" key="1">
    <source>
        <dbReference type="EMBL" id="RZN69562.1"/>
    </source>
</evidence>
<gene>
    <name evidence="1" type="ORF">EF807_04400</name>
</gene>
<dbReference type="InterPro" id="IPR019300">
    <property type="entry name" value="CooT"/>
</dbReference>
<dbReference type="EMBL" id="RXIL01000074">
    <property type="protein sequence ID" value="RZN69562.1"/>
    <property type="molecule type" value="Genomic_DNA"/>
</dbReference>